<dbReference type="RefSeq" id="WP_379742283.1">
    <property type="nucleotide sequence ID" value="NZ_JBHSVN010000001.1"/>
</dbReference>
<name>A0ABD5US70_9EURY</name>
<dbReference type="EMBL" id="JBHSXL010000006">
    <property type="protein sequence ID" value="MFC6892322.1"/>
    <property type="molecule type" value="Genomic_DNA"/>
</dbReference>
<feature type="region of interest" description="Disordered" evidence="1">
    <location>
        <begin position="1"/>
        <end position="22"/>
    </location>
</feature>
<dbReference type="InterPro" id="IPR025877">
    <property type="entry name" value="MobA-like_NTP_Trfase"/>
</dbReference>
<accession>A0ABD5US70</accession>
<comment type="caution">
    <text evidence="3">The sequence shown here is derived from an EMBL/GenBank/DDBJ whole genome shotgun (WGS) entry which is preliminary data.</text>
</comment>
<gene>
    <name evidence="3" type="ORF">ACFQE9_06825</name>
</gene>
<dbReference type="Proteomes" id="UP001596296">
    <property type="component" value="Unassembled WGS sequence"/>
</dbReference>
<sequence>MGDRVTPDPSSSTVPPPASSRIPAVLLCGGRGTRLLDACEDEAEGTIDVEYDEKPLVTVGERPMVDRVLSALIEADSIGSVHAVASPHAPETIEHLEAVGRDDVTDRPEAVGRAEGIDLVVHEGTGEGYVADLRAAIETVGTPALTVVADLPLLRASHVDATVERFWTGPDVATSGSDRSVPRSLSVCVPAGTKRRLGVSVDATLGSDDRGRPLAPTGLNVVGDDGGDDDGNDDGDDGDRDEPGRRWIRDDPALAVNVNRPGDLAVARDRI</sequence>
<keyword evidence="3" id="KW-0808">Transferase</keyword>
<evidence type="ECO:0000259" key="2">
    <source>
        <dbReference type="Pfam" id="PF12804"/>
    </source>
</evidence>
<feature type="domain" description="MobA-like NTP transferase" evidence="2">
    <location>
        <begin position="24"/>
        <end position="177"/>
    </location>
</feature>
<feature type="region of interest" description="Disordered" evidence="1">
    <location>
        <begin position="203"/>
        <end position="253"/>
    </location>
</feature>
<dbReference type="AlphaFoldDB" id="A0ABD5US70"/>
<organism evidence="3 4">
    <name type="scientific">Halopenitus salinus</name>
    <dbReference type="NCBI Taxonomy" id="1198295"/>
    <lineage>
        <taxon>Archaea</taxon>
        <taxon>Methanobacteriati</taxon>
        <taxon>Methanobacteriota</taxon>
        <taxon>Stenosarchaea group</taxon>
        <taxon>Halobacteria</taxon>
        <taxon>Halobacteriales</taxon>
        <taxon>Haloferacaceae</taxon>
        <taxon>Halopenitus</taxon>
    </lineage>
</organism>
<dbReference type="Gene3D" id="3.90.550.10">
    <property type="entry name" value="Spore Coat Polysaccharide Biosynthesis Protein SpsA, Chain A"/>
    <property type="match status" value="1"/>
</dbReference>
<keyword evidence="4" id="KW-1185">Reference proteome</keyword>
<dbReference type="GO" id="GO:0016779">
    <property type="term" value="F:nucleotidyltransferase activity"/>
    <property type="evidence" value="ECO:0007669"/>
    <property type="project" value="UniProtKB-ARBA"/>
</dbReference>
<reference evidence="3 4" key="1">
    <citation type="journal article" date="2019" name="Int. J. Syst. Evol. Microbiol.">
        <title>The Global Catalogue of Microorganisms (GCM) 10K type strain sequencing project: providing services to taxonomists for standard genome sequencing and annotation.</title>
        <authorList>
            <consortium name="The Broad Institute Genomics Platform"/>
            <consortium name="The Broad Institute Genome Sequencing Center for Infectious Disease"/>
            <person name="Wu L."/>
            <person name="Ma J."/>
        </authorList>
    </citation>
    <scope>NUCLEOTIDE SEQUENCE [LARGE SCALE GENOMIC DNA]</scope>
    <source>
        <strain evidence="3 4">SKJ47</strain>
    </source>
</reference>
<dbReference type="Pfam" id="PF12804">
    <property type="entry name" value="NTP_transf_3"/>
    <property type="match status" value="1"/>
</dbReference>
<dbReference type="InterPro" id="IPR029044">
    <property type="entry name" value="Nucleotide-diphossugar_trans"/>
</dbReference>
<evidence type="ECO:0000313" key="3">
    <source>
        <dbReference type="EMBL" id="MFC6892322.1"/>
    </source>
</evidence>
<evidence type="ECO:0000313" key="4">
    <source>
        <dbReference type="Proteomes" id="UP001596296"/>
    </source>
</evidence>
<feature type="compositionally biased region" description="Acidic residues" evidence="1">
    <location>
        <begin position="225"/>
        <end position="240"/>
    </location>
</feature>
<dbReference type="SUPFAM" id="SSF53448">
    <property type="entry name" value="Nucleotide-diphospho-sugar transferases"/>
    <property type="match status" value="1"/>
</dbReference>
<feature type="compositionally biased region" description="Basic and acidic residues" evidence="1">
    <location>
        <begin position="241"/>
        <end position="252"/>
    </location>
</feature>
<proteinExistence type="predicted"/>
<protein>
    <submittedName>
        <fullName evidence="3">NTP transferase domain-containing protein</fullName>
    </submittedName>
</protein>
<evidence type="ECO:0000256" key="1">
    <source>
        <dbReference type="SAM" id="MobiDB-lite"/>
    </source>
</evidence>